<organism evidence="1 2">
    <name type="scientific">Smallanthus sonchifolius</name>
    <dbReference type="NCBI Taxonomy" id="185202"/>
    <lineage>
        <taxon>Eukaryota</taxon>
        <taxon>Viridiplantae</taxon>
        <taxon>Streptophyta</taxon>
        <taxon>Embryophyta</taxon>
        <taxon>Tracheophyta</taxon>
        <taxon>Spermatophyta</taxon>
        <taxon>Magnoliopsida</taxon>
        <taxon>eudicotyledons</taxon>
        <taxon>Gunneridae</taxon>
        <taxon>Pentapetalae</taxon>
        <taxon>asterids</taxon>
        <taxon>campanulids</taxon>
        <taxon>Asterales</taxon>
        <taxon>Asteraceae</taxon>
        <taxon>Asteroideae</taxon>
        <taxon>Heliantheae alliance</taxon>
        <taxon>Millerieae</taxon>
        <taxon>Smallanthus</taxon>
    </lineage>
</organism>
<proteinExistence type="predicted"/>
<dbReference type="EMBL" id="CM042031">
    <property type="protein sequence ID" value="KAI3783926.1"/>
    <property type="molecule type" value="Genomic_DNA"/>
</dbReference>
<protein>
    <submittedName>
        <fullName evidence="1">Uncharacterized protein</fullName>
    </submittedName>
</protein>
<name>A0ACB9GLQ0_9ASTR</name>
<reference evidence="2" key="1">
    <citation type="journal article" date="2022" name="Mol. Ecol. Resour.">
        <title>The genomes of chicory, endive, great burdock and yacon provide insights into Asteraceae palaeo-polyploidization history and plant inulin production.</title>
        <authorList>
            <person name="Fan W."/>
            <person name="Wang S."/>
            <person name="Wang H."/>
            <person name="Wang A."/>
            <person name="Jiang F."/>
            <person name="Liu H."/>
            <person name="Zhao H."/>
            <person name="Xu D."/>
            <person name="Zhang Y."/>
        </authorList>
    </citation>
    <scope>NUCLEOTIDE SEQUENCE [LARGE SCALE GENOMIC DNA]</scope>
    <source>
        <strain evidence="2">cv. Yunnan</strain>
    </source>
</reference>
<sequence length="106" mass="12002">MITFLGFELKDKIRASGAKLKVESFSNPEGMMKEHPCVCLWCSLLMGHSEYWATGLVGLKETESRPDKDESSYGLRIWSRRWADGNSSSCVVWSPTDPRVCRVAKE</sequence>
<gene>
    <name evidence="1" type="ORF">L1987_43017</name>
</gene>
<reference evidence="1 2" key="2">
    <citation type="journal article" date="2022" name="Mol. Ecol. Resour.">
        <title>The genomes of chicory, endive, great burdock and yacon provide insights into Asteraceae paleo-polyploidization history and plant inulin production.</title>
        <authorList>
            <person name="Fan W."/>
            <person name="Wang S."/>
            <person name="Wang H."/>
            <person name="Wang A."/>
            <person name="Jiang F."/>
            <person name="Liu H."/>
            <person name="Zhao H."/>
            <person name="Xu D."/>
            <person name="Zhang Y."/>
        </authorList>
    </citation>
    <scope>NUCLEOTIDE SEQUENCE [LARGE SCALE GENOMIC DNA]</scope>
    <source>
        <strain evidence="2">cv. Yunnan</strain>
        <tissue evidence="1">Leaves</tissue>
    </source>
</reference>
<accession>A0ACB9GLQ0</accession>
<evidence type="ECO:0000313" key="1">
    <source>
        <dbReference type="EMBL" id="KAI3783926.1"/>
    </source>
</evidence>
<evidence type="ECO:0000313" key="2">
    <source>
        <dbReference type="Proteomes" id="UP001056120"/>
    </source>
</evidence>
<keyword evidence="2" id="KW-1185">Reference proteome</keyword>
<comment type="caution">
    <text evidence="1">The sequence shown here is derived from an EMBL/GenBank/DDBJ whole genome shotgun (WGS) entry which is preliminary data.</text>
</comment>
<dbReference type="Proteomes" id="UP001056120">
    <property type="component" value="Linkage Group LG14"/>
</dbReference>